<name>A0A4V5ZPU5_9GAMM</name>
<dbReference type="Proteomes" id="UP000308707">
    <property type="component" value="Unassembled WGS sequence"/>
</dbReference>
<dbReference type="InterPro" id="IPR011048">
    <property type="entry name" value="Haem_d1_sf"/>
</dbReference>
<protein>
    <submittedName>
        <fullName evidence="2">YncE family protein</fullName>
    </submittedName>
</protein>
<dbReference type="PANTHER" id="PTHR47197">
    <property type="entry name" value="PROTEIN NIRF"/>
    <property type="match status" value="1"/>
</dbReference>
<evidence type="ECO:0000313" key="3">
    <source>
        <dbReference type="Proteomes" id="UP000308707"/>
    </source>
</evidence>
<gene>
    <name evidence="2" type="ORF">FCE95_09870</name>
</gene>
<organism evidence="2 3">
    <name type="scientific">Luteimonas gilva</name>
    <dbReference type="NCBI Taxonomy" id="2572684"/>
    <lineage>
        <taxon>Bacteria</taxon>
        <taxon>Pseudomonadati</taxon>
        <taxon>Pseudomonadota</taxon>
        <taxon>Gammaproteobacteria</taxon>
        <taxon>Lysobacterales</taxon>
        <taxon>Lysobacteraceae</taxon>
        <taxon>Luteimonas</taxon>
    </lineage>
</organism>
<sequence>MRRIRSLSAVLLAAAPALAMAQVVGVALDPKAVLVDGELKVLPSPPADSAVFLRFDGAKAKEIGRVPAATSFQGPPSSVAISADAKLALVTAFMRIDPADPSKLAPEKKLTVVDLSASPIEAVQTLELGAQPSSVALNRAGTIALVPHTADDSVTVLAIADGRARVVEKMAMEKGSGPLGAAFSPDGRRALISFPNAGRVGVYAVENGRLKTPAIREMTAGIWPTALSYCGDSGLAVVANYGKVGGDADTVSLLDVAGEHPRVIDTVTVGPSPEGVACSPDGRYAAAALQNMSTVAKSSPFHSPRSKLAVLKIDNRRLHRLAEAAFGPWAQGVGFLDDSRTLFAQSMGDRSMHLFRIEGDALKAAAPPIVFVDGAPTAYGISGR</sequence>
<feature type="signal peptide" evidence="1">
    <location>
        <begin position="1"/>
        <end position="21"/>
    </location>
</feature>
<keyword evidence="3" id="KW-1185">Reference proteome</keyword>
<dbReference type="InterPro" id="IPR019405">
    <property type="entry name" value="Lactonase_7-beta_prop"/>
</dbReference>
<dbReference type="AlphaFoldDB" id="A0A4V5ZPU5"/>
<feature type="chain" id="PRO_5020663393" evidence="1">
    <location>
        <begin position="22"/>
        <end position="384"/>
    </location>
</feature>
<dbReference type="SUPFAM" id="SSF51004">
    <property type="entry name" value="C-terminal (heme d1) domain of cytochrome cd1-nitrite reductase"/>
    <property type="match status" value="1"/>
</dbReference>
<dbReference type="Pfam" id="PF10282">
    <property type="entry name" value="Lactonase"/>
    <property type="match status" value="1"/>
</dbReference>
<accession>A0A4V5ZPU5</accession>
<proteinExistence type="predicted"/>
<dbReference type="Gene3D" id="2.130.10.10">
    <property type="entry name" value="YVTN repeat-like/Quinoprotein amine dehydrogenase"/>
    <property type="match status" value="2"/>
</dbReference>
<reference evidence="2 3" key="1">
    <citation type="submission" date="2019-04" db="EMBL/GenBank/DDBJ databases">
        <title>Reference strain of H23.</title>
        <authorList>
            <person name="Luo X."/>
        </authorList>
    </citation>
    <scope>NUCLEOTIDE SEQUENCE [LARGE SCALE GENOMIC DNA]</scope>
    <source>
        <strain evidence="2 3">H23</strain>
    </source>
</reference>
<keyword evidence="1" id="KW-0732">Signal</keyword>
<dbReference type="PANTHER" id="PTHR47197:SF3">
    <property type="entry name" value="DIHYDRO-HEME D1 DEHYDROGENASE"/>
    <property type="match status" value="1"/>
</dbReference>
<dbReference type="RefSeq" id="WP_137266853.1">
    <property type="nucleotide sequence ID" value="NZ_SZUA01000002.1"/>
</dbReference>
<dbReference type="InterPro" id="IPR015943">
    <property type="entry name" value="WD40/YVTN_repeat-like_dom_sf"/>
</dbReference>
<evidence type="ECO:0000256" key="1">
    <source>
        <dbReference type="SAM" id="SignalP"/>
    </source>
</evidence>
<dbReference type="EMBL" id="SZUA01000002">
    <property type="protein sequence ID" value="TKR30423.1"/>
    <property type="molecule type" value="Genomic_DNA"/>
</dbReference>
<evidence type="ECO:0000313" key="2">
    <source>
        <dbReference type="EMBL" id="TKR30423.1"/>
    </source>
</evidence>
<comment type="caution">
    <text evidence="2">The sequence shown here is derived from an EMBL/GenBank/DDBJ whole genome shotgun (WGS) entry which is preliminary data.</text>
</comment>
<dbReference type="InterPro" id="IPR051200">
    <property type="entry name" value="Host-pathogen_enzymatic-act"/>
</dbReference>
<dbReference type="OrthoDB" id="9776991at2"/>